<accession>A0A7N0VCX0</accession>
<sequence length="77" mass="8909">MDDLDVTNELKKVISEEELEINRLVEGSKSFKKQASELQNKIEKLAVRNLRSRKQQLQRFNRILIKAAQISIAAKSK</sequence>
<dbReference type="AlphaFoldDB" id="A0A7N0VCX0"/>
<protein>
    <submittedName>
        <fullName evidence="2">Uncharacterized protein</fullName>
    </submittedName>
</protein>
<keyword evidence="3" id="KW-1185">Reference proteome</keyword>
<evidence type="ECO:0000313" key="3">
    <source>
        <dbReference type="Proteomes" id="UP000594263"/>
    </source>
</evidence>
<dbReference type="EnsemblPlants" id="Kaladp0606s0009.1.v1.1">
    <property type="protein sequence ID" value="Kaladp0606s0009.1.v1.1"/>
    <property type="gene ID" value="Kaladp0606s0009.v1.1"/>
</dbReference>
<evidence type="ECO:0000313" key="2">
    <source>
        <dbReference type="EnsemblPlants" id="Kaladp0606s0009.1.v1.1"/>
    </source>
</evidence>
<keyword evidence="1" id="KW-0175">Coiled coil</keyword>
<dbReference type="Proteomes" id="UP000594263">
    <property type="component" value="Unplaced"/>
</dbReference>
<reference evidence="2" key="1">
    <citation type="submission" date="2021-01" db="UniProtKB">
        <authorList>
            <consortium name="EnsemblPlants"/>
        </authorList>
    </citation>
    <scope>IDENTIFICATION</scope>
</reference>
<evidence type="ECO:0000256" key="1">
    <source>
        <dbReference type="SAM" id="Coils"/>
    </source>
</evidence>
<dbReference type="Gramene" id="Kaladp0606s0009.1.v1.1">
    <property type="protein sequence ID" value="Kaladp0606s0009.1.v1.1"/>
    <property type="gene ID" value="Kaladp0606s0009.v1.1"/>
</dbReference>
<feature type="coiled-coil region" evidence="1">
    <location>
        <begin position="28"/>
        <end position="55"/>
    </location>
</feature>
<proteinExistence type="predicted"/>
<organism evidence="2 3">
    <name type="scientific">Kalanchoe fedtschenkoi</name>
    <name type="common">Lavender scallops</name>
    <name type="synonym">South American air plant</name>
    <dbReference type="NCBI Taxonomy" id="63787"/>
    <lineage>
        <taxon>Eukaryota</taxon>
        <taxon>Viridiplantae</taxon>
        <taxon>Streptophyta</taxon>
        <taxon>Embryophyta</taxon>
        <taxon>Tracheophyta</taxon>
        <taxon>Spermatophyta</taxon>
        <taxon>Magnoliopsida</taxon>
        <taxon>eudicotyledons</taxon>
        <taxon>Gunneridae</taxon>
        <taxon>Pentapetalae</taxon>
        <taxon>Saxifragales</taxon>
        <taxon>Crassulaceae</taxon>
        <taxon>Kalanchoe</taxon>
    </lineage>
</organism>
<name>A0A7N0VCX0_KALFE</name>